<proteinExistence type="predicted"/>
<feature type="transmembrane region" description="Helical" evidence="5">
    <location>
        <begin position="103"/>
        <end position="123"/>
    </location>
</feature>
<protein>
    <submittedName>
        <fullName evidence="6">Uncharacterized protein</fullName>
    </submittedName>
</protein>
<keyword evidence="7" id="KW-1185">Reference proteome</keyword>
<evidence type="ECO:0000313" key="6">
    <source>
        <dbReference type="EMBL" id="KAJ4330530.1"/>
    </source>
</evidence>
<evidence type="ECO:0000256" key="3">
    <source>
        <dbReference type="ARBA" id="ARBA00022989"/>
    </source>
</evidence>
<dbReference type="InterPro" id="IPR053157">
    <property type="entry name" value="Sterol_Uptake_Regulator"/>
</dbReference>
<evidence type="ECO:0000256" key="1">
    <source>
        <dbReference type="ARBA" id="ARBA00004141"/>
    </source>
</evidence>
<dbReference type="Proteomes" id="UP001140562">
    <property type="component" value="Unassembled WGS sequence"/>
</dbReference>
<reference evidence="6" key="1">
    <citation type="submission" date="2022-10" db="EMBL/GenBank/DDBJ databases">
        <title>Tapping the CABI collections for fungal endophytes: first genome assemblies for Collariella, Neodidymelliopsis, Ascochyta clinopodiicola, Didymella pomorum, Didymosphaeria variabile, Neocosmospora piperis and Neocucurbitaria cava.</title>
        <authorList>
            <person name="Hill R."/>
        </authorList>
    </citation>
    <scope>NUCLEOTIDE SEQUENCE</scope>
    <source>
        <strain evidence="6">IMI 360193</strain>
    </source>
</reference>
<evidence type="ECO:0000256" key="4">
    <source>
        <dbReference type="ARBA" id="ARBA00023136"/>
    </source>
</evidence>
<dbReference type="PANTHER" id="PTHR47784:SF5">
    <property type="entry name" value="STEROL UPTAKE CONTROL PROTEIN 2"/>
    <property type="match status" value="1"/>
</dbReference>
<comment type="caution">
    <text evidence="6">The sequence shown here is derived from an EMBL/GenBank/DDBJ whole genome shotgun (WGS) entry which is preliminary data.</text>
</comment>
<dbReference type="AlphaFoldDB" id="A0A9W8WQA4"/>
<organism evidence="6 7">
    <name type="scientific">Didymella glomerata</name>
    <dbReference type="NCBI Taxonomy" id="749621"/>
    <lineage>
        <taxon>Eukaryota</taxon>
        <taxon>Fungi</taxon>
        <taxon>Dikarya</taxon>
        <taxon>Ascomycota</taxon>
        <taxon>Pezizomycotina</taxon>
        <taxon>Dothideomycetes</taxon>
        <taxon>Pleosporomycetidae</taxon>
        <taxon>Pleosporales</taxon>
        <taxon>Pleosporineae</taxon>
        <taxon>Didymellaceae</taxon>
        <taxon>Didymella</taxon>
    </lineage>
</organism>
<evidence type="ECO:0000313" key="7">
    <source>
        <dbReference type="Proteomes" id="UP001140562"/>
    </source>
</evidence>
<dbReference type="GO" id="GO:0001228">
    <property type="term" value="F:DNA-binding transcription activator activity, RNA polymerase II-specific"/>
    <property type="evidence" value="ECO:0007669"/>
    <property type="project" value="TreeGrafter"/>
</dbReference>
<dbReference type="Pfam" id="PF04479">
    <property type="entry name" value="RTA1"/>
    <property type="match status" value="1"/>
</dbReference>
<keyword evidence="3 5" id="KW-1133">Transmembrane helix</keyword>
<dbReference type="PANTHER" id="PTHR47784">
    <property type="entry name" value="STEROL UPTAKE CONTROL PROTEIN 2"/>
    <property type="match status" value="1"/>
</dbReference>
<name>A0A9W8WQA4_9PLEO</name>
<comment type="subcellular location">
    <subcellularLocation>
        <location evidence="1">Membrane</location>
        <topology evidence="1">Multi-pass membrane protein</topology>
    </subcellularLocation>
</comment>
<dbReference type="GO" id="GO:0016020">
    <property type="term" value="C:membrane"/>
    <property type="evidence" value="ECO:0007669"/>
    <property type="project" value="UniProtKB-SubCell"/>
</dbReference>
<keyword evidence="4 5" id="KW-0472">Membrane</keyword>
<dbReference type="OrthoDB" id="5386330at2759"/>
<dbReference type="EMBL" id="JAPEUV010000191">
    <property type="protein sequence ID" value="KAJ4330530.1"/>
    <property type="molecule type" value="Genomic_DNA"/>
</dbReference>
<feature type="transmembrane region" description="Helical" evidence="5">
    <location>
        <begin position="57"/>
        <end position="80"/>
    </location>
</feature>
<dbReference type="InterPro" id="IPR007568">
    <property type="entry name" value="RTA1"/>
</dbReference>
<evidence type="ECO:0000256" key="2">
    <source>
        <dbReference type="ARBA" id="ARBA00022692"/>
    </source>
</evidence>
<keyword evidence="2 5" id="KW-0812">Transmembrane</keyword>
<sequence>MIYGRLVLFVNAAEASVIRPTLVTKVFVCGDVVAFFMQAGGGGMMAQASMADMGQKIMLIGLFVQLLFLGFFLSISLIFWKRMSRSSKQYAVPQYGKHSWDTLLKMVLAAAVIIISRCVFRVIEFAQGHSGYLVSHEIYMYIFDAAPMLVVQIMMHFVHVEHIESLEQDAMNASEDVSRYESNVGTDSSLYTLSDLALLHHWTMVTSPNIVQSPSVNYIWQSGFPQLAFKDGALMSRILSLAALHRAYLDPANRDTAMMVAGQHHSQAITGLMEGLQQDSNIEHDNCIFANAVLTFFYAFISFGPLYNDDAGANVAAHTSRVLGASWIPLIRGLGPVMERTHQQVALGPLSSLLDIERWMELQPDNTDDPDDRHINRIGDIWREGDLKDTEQAGVYDMTLSALRQCNMWLKQSATWGSDETPRKANYLPGSGPFIWISVAPATYFELLRQRQPPAMIIFACFGALIHGLDYHWWMEGCGRSIVEVVDQCLGPYWGDSMQWPKEVVHHGTPIPHQE</sequence>
<gene>
    <name evidence="6" type="ORF">N0V87_009923</name>
</gene>
<evidence type="ECO:0000256" key="5">
    <source>
        <dbReference type="SAM" id="Phobius"/>
    </source>
</evidence>
<feature type="transmembrane region" description="Helical" evidence="5">
    <location>
        <begin position="138"/>
        <end position="158"/>
    </location>
</feature>
<accession>A0A9W8WQA4</accession>